<protein>
    <recommendedName>
        <fullName evidence="7">Glucose/Sorbosone dehydrogenase domain-containing protein</fullName>
    </recommendedName>
</protein>
<proteinExistence type="predicted"/>
<sequence length="1558" mass="166787">MLNRHLASLALLLTLLGQGSSAQIIGTEAFDYPDGPIDGQTGGTGFNRNHFLGTITGTTSDWNELFGTVSVQGGQLVTSEGGALREYNGFREGAGQAVNNDDDDHERSGTVRASGQVFYRFEMTRTPSAGWGGASSFDFGAERIFFGVPGADAGGDTAGIDHTGEGVSLSNIRVTDNVAYTYVAVLDFDNDLAGLFVNPGPDDYWNPQGGQNSADVTRAYTDGYWSSSVRLASGGITLWDNLVVALDPEGVGLESTVADLDSDGLPGYWETQYGLDDTDDGTAGESSPGAKDGPNGPLGDPDGDGRPNALEFAEGTNPQSDDSDGDGFKDALEGAAGTNPANPASYPGADARPGLIGVEKFDYPDGSVLGLAGGMHWDFDNDTGVDSFTGHTMTSSKWEGVGGDPQVAGGALVTRNSATDRPYGNPEAIGTVNDGATDQHHQVYYRFEMTRRAGATWAGASSYDYGAERFLFGVPGAANPASGEREFAIHDLALDEHAYSGIQPVAGQTYLLVAKIDCDANEAALYLEPDLSQPESAATPVAHYDFPTDYDSTSIRFGSGGDGDVEWDNVRVATSWAALEELPPVAVDDHVTLGHLGKARILVGANDTGSINPYTVAIESPPTHGTATLGADGGVLYQHTDSGAASDSFTYRIRSAEGDLSATATVFVTISGETRFDTRYAHLPAEPPATTLVVEDAFPGLTFDSPHGFCTVSGDTGKVFVTEGDGRVFLIPDIAAATPEKILILDLSDEVLHDNNELAMKCIAAHPHWAENGYIYVTYNSTGSTVRLSRFTCQTTPPYTAGEEQILIDQDNADIYHNIGDCDFGADGYLYVGFGDEGTQSDGFDNSQHIDKDLWSCIIRIDVDRRPENLIPNPDSDIPRVGGGSSGEAFFRIPADNPFVGATSFNGITVDPGQVRTEIYACGFRNPWQFSPEDLDDDGSVDELWVADVGRSAREEVGVYTAGQNAGWGWREGFSAGIRSGDLLNGAPESAATLTPPLWDYGHGGGAFQGASVTGGFLYRGTTFPTLTGKYLFADYVSGNIWSLERTQPEPTIERIGGEIALVALMESPDRSSILLLDRGNIGGNQGTGSIKRITVGTADTTFPRTLSATNFFADLGDLTPNPGGIAYTPNLRFWSDFAEKSRWFLIADAAGKFSYRPEASWTSPEGTVFVKHFDYPTAWETFTRTIDGESVTDRRPTSTSPRVRLETRFLVRNADGAYGISYRWNESQTDALLAENNGESFSVPITLDGVPAAIDWQIPSRSACLTCHTSEAGHSLSFNTRQLNRDGIVGPHAGNFISALELAGYLEGLTEDPATLPRHLRPDETVYSREARVRSYLEVNCAYCHQAGGTGGGSWDGRSLLTLAQTGLVHGVPVDAPLHPGDLLVTPGQVDHSILYNRAAAQNGYTRMPPLATREVDLEGLQLLAEWIASEVDPHPTYAGWRLARFGSSDSPEGAPDFDADHDTVSNHLEYLTHTDPHDPTDRWRPAFHHSGDLVSWSFAGLGDRSVRIHQSTDLRSWAPWEIPGNDGIPLDPAGIHTLQGPAASGSQFFRFDIEQR</sequence>
<feature type="chain" id="PRO_5046692298" description="Glucose/Sorbosone dehydrogenase domain-containing protein" evidence="6">
    <location>
        <begin position="23"/>
        <end position="1558"/>
    </location>
</feature>
<dbReference type="InterPro" id="IPR011041">
    <property type="entry name" value="Quinoprot_gluc/sorb_DH_b-prop"/>
</dbReference>
<dbReference type="Pfam" id="PF17963">
    <property type="entry name" value="Big_9"/>
    <property type="match status" value="1"/>
</dbReference>
<comment type="caution">
    <text evidence="8">The sequence shown here is derived from an EMBL/GenBank/DDBJ whole genome shotgun (WGS) entry which is preliminary data.</text>
</comment>
<evidence type="ECO:0000256" key="4">
    <source>
        <dbReference type="ARBA" id="ARBA00022837"/>
    </source>
</evidence>
<evidence type="ECO:0000256" key="2">
    <source>
        <dbReference type="ARBA" id="ARBA00022525"/>
    </source>
</evidence>
<dbReference type="Proteomes" id="UP001476282">
    <property type="component" value="Unassembled WGS sequence"/>
</dbReference>
<feature type="domain" description="Glucose/Sorbosone dehydrogenase" evidence="7">
    <location>
        <begin position="712"/>
        <end position="862"/>
    </location>
</feature>
<evidence type="ECO:0000259" key="7">
    <source>
        <dbReference type="Pfam" id="PF07995"/>
    </source>
</evidence>
<accession>A0ABP9UNB5</accession>
<evidence type="ECO:0000256" key="3">
    <source>
        <dbReference type="ARBA" id="ARBA00022729"/>
    </source>
</evidence>
<evidence type="ECO:0000256" key="1">
    <source>
        <dbReference type="ARBA" id="ARBA00004613"/>
    </source>
</evidence>
<dbReference type="EMBL" id="BAABRI010000009">
    <property type="protein sequence ID" value="GAA5482740.1"/>
    <property type="molecule type" value="Genomic_DNA"/>
</dbReference>
<dbReference type="InterPro" id="IPR011042">
    <property type="entry name" value="6-blade_b-propeller_TolB-like"/>
</dbReference>
<evidence type="ECO:0000256" key="6">
    <source>
        <dbReference type="SAM" id="SignalP"/>
    </source>
</evidence>
<dbReference type="InterPro" id="IPR012938">
    <property type="entry name" value="Glc/Sorbosone_DH"/>
</dbReference>
<dbReference type="Pfam" id="PF07995">
    <property type="entry name" value="GSDH"/>
    <property type="match status" value="2"/>
</dbReference>
<keyword evidence="4" id="KW-0106">Calcium</keyword>
<evidence type="ECO:0000256" key="5">
    <source>
        <dbReference type="SAM" id="MobiDB-lite"/>
    </source>
</evidence>
<dbReference type="PANTHER" id="PTHR19328">
    <property type="entry name" value="HEDGEHOG-INTERACTING PROTEIN"/>
    <property type="match status" value="1"/>
</dbReference>
<keyword evidence="9" id="KW-1185">Reference proteome</keyword>
<reference evidence="8 9" key="1">
    <citation type="submission" date="2024-02" db="EMBL/GenBank/DDBJ databases">
        <title>Haloferula sargassicola NBRC 104335.</title>
        <authorList>
            <person name="Ichikawa N."/>
            <person name="Katano-Makiyama Y."/>
            <person name="Hidaka K."/>
        </authorList>
    </citation>
    <scope>NUCLEOTIDE SEQUENCE [LARGE SCALE GENOMIC DNA]</scope>
    <source>
        <strain evidence="8 9">NBRC 104335</strain>
    </source>
</reference>
<dbReference type="RefSeq" id="WP_353566869.1">
    <property type="nucleotide sequence ID" value="NZ_BAABRI010000009.1"/>
</dbReference>
<dbReference type="Gene3D" id="2.120.10.30">
    <property type="entry name" value="TolB, C-terminal domain"/>
    <property type="match status" value="1"/>
</dbReference>
<evidence type="ECO:0000313" key="9">
    <source>
        <dbReference type="Proteomes" id="UP001476282"/>
    </source>
</evidence>
<name>A0ABP9UNB5_9BACT</name>
<feature type="domain" description="Glucose/Sorbosone dehydrogenase" evidence="7">
    <location>
        <begin position="893"/>
        <end position="1046"/>
    </location>
</feature>
<keyword evidence="2" id="KW-0964">Secreted</keyword>
<comment type="subcellular location">
    <subcellularLocation>
        <location evidence="1">Secreted</location>
    </subcellularLocation>
</comment>
<dbReference type="InterPro" id="IPR059100">
    <property type="entry name" value="TSP3_bac"/>
</dbReference>
<organism evidence="8 9">
    <name type="scientific">Haloferula sargassicola</name>
    <dbReference type="NCBI Taxonomy" id="490096"/>
    <lineage>
        <taxon>Bacteria</taxon>
        <taxon>Pseudomonadati</taxon>
        <taxon>Verrucomicrobiota</taxon>
        <taxon>Verrucomicrobiia</taxon>
        <taxon>Verrucomicrobiales</taxon>
        <taxon>Verrucomicrobiaceae</taxon>
        <taxon>Haloferula</taxon>
    </lineage>
</organism>
<gene>
    <name evidence="8" type="ORF">Hsar01_01963</name>
</gene>
<dbReference type="Pfam" id="PF18884">
    <property type="entry name" value="TSP3_bac"/>
    <property type="match status" value="1"/>
</dbReference>
<evidence type="ECO:0000313" key="8">
    <source>
        <dbReference type="EMBL" id="GAA5482740.1"/>
    </source>
</evidence>
<feature type="region of interest" description="Disordered" evidence="5">
    <location>
        <begin position="257"/>
        <end position="350"/>
    </location>
</feature>
<feature type="signal peptide" evidence="6">
    <location>
        <begin position="1"/>
        <end position="22"/>
    </location>
</feature>
<keyword evidence="3 6" id="KW-0732">Signal</keyword>
<dbReference type="PANTHER" id="PTHR19328:SF75">
    <property type="entry name" value="ALDOSE SUGAR DEHYDROGENASE YLII"/>
    <property type="match status" value="1"/>
</dbReference>
<dbReference type="SUPFAM" id="SSF50952">
    <property type="entry name" value="Soluble quinoprotein glucose dehydrogenase"/>
    <property type="match status" value="1"/>
</dbReference>